<feature type="compositionally biased region" description="Low complexity" evidence="1">
    <location>
        <begin position="707"/>
        <end position="719"/>
    </location>
</feature>
<dbReference type="EMBL" id="JADGIZ020000131">
    <property type="protein sequence ID" value="KAL2911249.1"/>
    <property type="molecule type" value="Genomic_DNA"/>
</dbReference>
<feature type="compositionally biased region" description="Low complexity" evidence="1">
    <location>
        <begin position="993"/>
        <end position="1003"/>
    </location>
</feature>
<proteinExistence type="predicted"/>
<feature type="compositionally biased region" description="Polar residues" evidence="1">
    <location>
        <begin position="606"/>
        <end position="618"/>
    </location>
</feature>
<feature type="compositionally biased region" description="Low complexity" evidence="1">
    <location>
        <begin position="621"/>
        <end position="637"/>
    </location>
</feature>
<feature type="region of interest" description="Disordered" evidence="1">
    <location>
        <begin position="1174"/>
        <end position="1215"/>
    </location>
</feature>
<feature type="region of interest" description="Disordered" evidence="1">
    <location>
        <begin position="980"/>
        <end position="1043"/>
    </location>
</feature>
<feature type="compositionally biased region" description="Low complexity" evidence="1">
    <location>
        <begin position="659"/>
        <end position="685"/>
    </location>
</feature>
<feature type="compositionally biased region" description="Low complexity" evidence="1">
    <location>
        <begin position="1033"/>
        <end position="1043"/>
    </location>
</feature>
<feature type="transmembrane region" description="Helical" evidence="2">
    <location>
        <begin position="55"/>
        <end position="77"/>
    </location>
</feature>
<organism evidence="3 4">
    <name type="scientific">Polyrhizophydium stewartii</name>
    <dbReference type="NCBI Taxonomy" id="2732419"/>
    <lineage>
        <taxon>Eukaryota</taxon>
        <taxon>Fungi</taxon>
        <taxon>Fungi incertae sedis</taxon>
        <taxon>Chytridiomycota</taxon>
        <taxon>Chytridiomycota incertae sedis</taxon>
        <taxon>Chytridiomycetes</taxon>
        <taxon>Rhizophydiales</taxon>
        <taxon>Rhizophydiales incertae sedis</taxon>
        <taxon>Polyrhizophydium</taxon>
    </lineage>
</organism>
<keyword evidence="2" id="KW-1133">Transmembrane helix</keyword>
<feature type="compositionally biased region" description="Basic and acidic residues" evidence="1">
    <location>
        <begin position="725"/>
        <end position="734"/>
    </location>
</feature>
<dbReference type="Proteomes" id="UP001527925">
    <property type="component" value="Unassembled WGS sequence"/>
</dbReference>
<feature type="compositionally biased region" description="Basic residues" evidence="1">
    <location>
        <begin position="247"/>
        <end position="270"/>
    </location>
</feature>
<keyword evidence="2" id="KW-0812">Transmembrane</keyword>
<feature type="region of interest" description="Disordered" evidence="1">
    <location>
        <begin position="606"/>
        <end position="637"/>
    </location>
</feature>
<accession>A0ABR4MVG7</accession>
<feature type="region of interest" description="Disordered" evidence="1">
    <location>
        <begin position="1056"/>
        <end position="1101"/>
    </location>
</feature>
<name>A0ABR4MVG7_9FUNG</name>
<feature type="compositionally biased region" description="Basic and acidic residues" evidence="1">
    <location>
        <begin position="862"/>
        <end position="871"/>
    </location>
</feature>
<feature type="region of interest" description="Disordered" evidence="1">
    <location>
        <begin position="659"/>
        <end position="694"/>
    </location>
</feature>
<protein>
    <submittedName>
        <fullName evidence="3">Uncharacterized protein</fullName>
    </submittedName>
</protein>
<comment type="caution">
    <text evidence="3">The sequence shown here is derived from an EMBL/GenBank/DDBJ whole genome shotgun (WGS) entry which is preliminary data.</text>
</comment>
<feature type="region of interest" description="Disordered" evidence="1">
    <location>
        <begin position="707"/>
        <end position="750"/>
    </location>
</feature>
<gene>
    <name evidence="3" type="ORF">HK105_209285</name>
</gene>
<evidence type="ECO:0000256" key="2">
    <source>
        <dbReference type="SAM" id="Phobius"/>
    </source>
</evidence>
<feature type="compositionally biased region" description="Basic and acidic residues" evidence="1">
    <location>
        <begin position="202"/>
        <end position="211"/>
    </location>
</feature>
<keyword evidence="4" id="KW-1185">Reference proteome</keyword>
<feature type="region of interest" description="Disordered" evidence="1">
    <location>
        <begin position="1"/>
        <end position="46"/>
    </location>
</feature>
<feature type="compositionally biased region" description="Low complexity" evidence="1">
    <location>
        <begin position="479"/>
        <end position="490"/>
    </location>
</feature>
<keyword evidence="2" id="KW-0472">Membrane</keyword>
<feature type="region of interest" description="Disordered" evidence="1">
    <location>
        <begin position="851"/>
        <end position="944"/>
    </location>
</feature>
<reference evidence="3 4" key="1">
    <citation type="submission" date="2023-09" db="EMBL/GenBank/DDBJ databases">
        <title>Pangenome analysis of Batrachochytrium dendrobatidis and related Chytrids.</title>
        <authorList>
            <person name="Yacoub M.N."/>
            <person name="Stajich J.E."/>
            <person name="James T.Y."/>
        </authorList>
    </citation>
    <scope>NUCLEOTIDE SEQUENCE [LARGE SCALE GENOMIC DNA]</scope>
    <source>
        <strain evidence="3 4">JEL0888</strain>
    </source>
</reference>
<feature type="compositionally biased region" description="Low complexity" evidence="1">
    <location>
        <begin position="149"/>
        <end position="167"/>
    </location>
</feature>
<feature type="region of interest" description="Disordered" evidence="1">
    <location>
        <begin position="404"/>
        <end position="436"/>
    </location>
</feature>
<feature type="compositionally biased region" description="Low complexity" evidence="1">
    <location>
        <begin position="1178"/>
        <end position="1193"/>
    </location>
</feature>
<feature type="compositionally biased region" description="Pro residues" evidence="1">
    <location>
        <begin position="981"/>
        <end position="992"/>
    </location>
</feature>
<feature type="region of interest" description="Disordered" evidence="1">
    <location>
        <begin position="361"/>
        <end position="391"/>
    </location>
</feature>
<feature type="region of interest" description="Disordered" evidence="1">
    <location>
        <begin position="202"/>
        <end position="302"/>
    </location>
</feature>
<feature type="region of interest" description="Disordered" evidence="1">
    <location>
        <begin position="555"/>
        <end position="591"/>
    </location>
</feature>
<evidence type="ECO:0000256" key="1">
    <source>
        <dbReference type="SAM" id="MobiDB-lite"/>
    </source>
</evidence>
<evidence type="ECO:0000313" key="3">
    <source>
        <dbReference type="EMBL" id="KAL2911249.1"/>
    </source>
</evidence>
<evidence type="ECO:0000313" key="4">
    <source>
        <dbReference type="Proteomes" id="UP001527925"/>
    </source>
</evidence>
<feature type="compositionally biased region" description="Low complexity" evidence="1">
    <location>
        <begin position="566"/>
        <end position="576"/>
    </location>
</feature>
<feature type="compositionally biased region" description="Polar residues" evidence="1">
    <location>
        <begin position="1060"/>
        <end position="1069"/>
    </location>
</feature>
<feature type="region of interest" description="Disordered" evidence="1">
    <location>
        <begin position="149"/>
        <end position="184"/>
    </location>
</feature>
<sequence length="1325" mass="134125">MDARPADGVSPYTSLTADNPWTKTGWPTPAPPPTGRATLAGTDSSSGDPAGTAEAIWIAVGGVVILVALFIGAYVVYMRVWYDVGAGEALARLLCGNSGGGQIGAVWKPRGATRGVDLGGRHSTANSGPEFFRRQAAAAAASAPASTSASASARAPASAPALTPSGAGRAIAYPSTPSSEHERDESFISFGASSVSPFERIAEASTSRRAEPPLAPGASAAVSPLPASQPIQPGRSDAPSMYVTGKLKAKHHHYHHHHQHHHPHHHHPHTQAHSEPKHGKHGQSSAAPLQPATGSALPPHLPVQHASDTMIAHAPSSPAVTADVSTSLVLAADEDLGTGVSLLRQSLVPFSSVVYVEGDDSASGGDGFSTLRRGRPSTKGEHPAPGADSTTAILGSMFVPMPKAKTDHEKSTTPAWAARSTPGADTSAAADMRSKTYPPPLMPQPLPYAAFATPNVTKPAATATASSGLPRQHVRGRSAPGTAQAPQQQQQPPPLPAPLPAATAPLASAAAAALSAAGSGALRSDSPVLAAGAAPPIVPPPAAASTVTRPMQMPAFVYPPRPMGTSASKDSADSAALQHRGLAAGPSSRPLAPQLAFTAMTTTARETPSLTHTPQPSGSLPAATGSQPPAPSAAGATSLPAVPAASVSLATAAGAAATSRSATAPSAPASTSAAATNALTPASTLQRSDDAQSQREHAIEFLKFASLQRSRSKSSAASSPGMGLDDAHRRDEHPTSGQGGAPRGRSPATLERHRTVEHQLQQLVTVVHDPAAEHHMSMTPSILFSPHAGMHIGGHGGGDTASVAYTFDSAETGVPVRRGTLATMASSTGARSIERARSLARSIERGAARGAITDTLVESPVDEPRGLDADKPPASQPPQHLSLEEPMQLQQPPQPQQQADEAVTPESTRFDLTFISVDSNREGTTRASLPAGGRGSGSSGSNRSSGFHAGLAGRFLLNALAAADAFDLNAVYTMPRTPQAAPLPTPPVPPAAEPSAAEARSLPCASDGGADGLTAGGRKRDMRLSALPPAPPGSVASSGPSIAATPISTHTALAEAPQLGESTDGSCASASPARDARQLKGAGPGPRARGPRDGISPAGFRGILSPLADSVAHTPATETDALMPVADASPSGYFDYRGPHAPARCEADGSGTPRSKLTGAVRLSSIAFDMGGHSRIDSGASSRSHGSANSSSNFLGKSSGGNTDARAGTGAEMQAEADDKAWNRARFSSMVSLCTDVSADLTVSLAGIISGTRRESTLSLGGGAGGISVRRVSRASAAHRASARLTLHARSSSDSSASLSMFSEAILLLRPGAAGFSRMAGAVES</sequence>
<feature type="region of interest" description="Disordered" evidence="1">
    <location>
        <begin position="459"/>
        <end position="501"/>
    </location>
</feature>